<evidence type="ECO:0000313" key="2">
    <source>
        <dbReference type="EMBL" id="KAJ7337135.1"/>
    </source>
</evidence>
<evidence type="ECO:0000313" key="3">
    <source>
        <dbReference type="Proteomes" id="UP001163046"/>
    </source>
</evidence>
<feature type="compositionally biased region" description="Low complexity" evidence="1">
    <location>
        <begin position="71"/>
        <end position="82"/>
    </location>
</feature>
<dbReference type="AlphaFoldDB" id="A0A9W9YEN6"/>
<dbReference type="Proteomes" id="UP001163046">
    <property type="component" value="Unassembled WGS sequence"/>
</dbReference>
<feature type="region of interest" description="Disordered" evidence="1">
    <location>
        <begin position="36"/>
        <end position="93"/>
    </location>
</feature>
<protein>
    <submittedName>
        <fullName evidence="2">Uncharacterized protein</fullName>
    </submittedName>
</protein>
<sequence>MDIKPPRHNHHKAIQQPSISLLSTHYTSTTAFCERSTTENFTTTTQNQQQRKPEQHETKTTWNHTPTEIPTTYRTNRNQQNNSPCKSHEHVSS</sequence>
<evidence type="ECO:0000256" key="1">
    <source>
        <dbReference type="SAM" id="MobiDB-lite"/>
    </source>
</evidence>
<keyword evidence="3" id="KW-1185">Reference proteome</keyword>
<feature type="compositionally biased region" description="Polar residues" evidence="1">
    <location>
        <begin position="60"/>
        <end position="70"/>
    </location>
</feature>
<comment type="caution">
    <text evidence="2">The sequence shown here is derived from an EMBL/GenBank/DDBJ whole genome shotgun (WGS) entry which is preliminary data.</text>
</comment>
<organism evidence="2 3">
    <name type="scientific">Desmophyllum pertusum</name>
    <dbReference type="NCBI Taxonomy" id="174260"/>
    <lineage>
        <taxon>Eukaryota</taxon>
        <taxon>Metazoa</taxon>
        <taxon>Cnidaria</taxon>
        <taxon>Anthozoa</taxon>
        <taxon>Hexacorallia</taxon>
        <taxon>Scleractinia</taxon>
        <taxon>Caryophylliina</taxon>
        <taxon>Caryophylliidae</taxon>
        <taxon>Desmophyllum</taxon>
    </lineage>
</organism>
<feature type="compositionally biased region" description="Low complexity" evidence="1">
    <location>
        <begin position="38"/>
        <end position="50"/>
    </location>
</feature>
<proteinExistence type="predicted"/>
<name>A0A9W9YEN6_9CNID</name>
<gene>
    <name evidence="2" type="ORF">OS493_009989</name>
</gene>
<accession>A0A9W9YEN6</accession>
<reference evidence="2" key="1">
    <citation type="submission" date="2023-01" db="EMBL/GenBank/DDBJ databases">
        <title>Genome assembly of the deep-sea coral Lophelia pertusa.</title>
        <authorList>
            <person name="Herrera S."/>
            <person name="Cordes E."/>
        </authorList>
    </citation>
    <scope>NUCLEOTIDE SEQUENCE</scope>
    <source>
        <strain evidence="2">USNM1676648</strain>
        <tissue evidence="2">Polyp</tissue>
    </source>
</reference>
<dbReference type="EMBL" id="MU827781">
    <property type="protein sequence ID" value="KAJ7337135.1"/>
    <property type="molecule type" value="Genomic_DNA"/>
</dbReference>